<reference evidence="3" key="1">
    <citation type="journal article" date="2021" name="Front. Microbiol.">
        <title>Cellular and Genomic Properties of Haloferax gibbonsii LR2-5, the Host of Euryarchaeal Virus HFTV1.</title>
        <authorList>
            <person name="Tittes C."/>
            <person name="Schwarzer S."/>
            <person name="Pfeiffer F."/>
            <person name="Dyall-Smith M."/>
            <person name="Rodriguez-Franco M."/>
            <person name="Oksanen H.M."/>
            <person name="Quax T.E.F."/>
        </authorList>
    </citation>
    <scope>NUCLEOTIDE SEQUENCE</scope>
    <source>
        <strain evidence="3">LR2-5</strain>
    </source>
</reference>
<keyword evidence="1" id="KW-1133">Transmembrane helix</keyword>
<evidence type="ECO:0000259" key="2">
    <source>
        <dbReference type="Pfam" id="PF25231"/>
    </source>
</evidence>
<gene>
    <name evidence="3" type="ORF">HfgLR_05640</name>
</gene>
<evidence type="ECO:0000313" key="4">
    <source>
        <dbReference type="Proteomes" id="UP000663064"/>
    </source>
</evidence>
<organism evidence="3 4">
    <name type="scientific">Haloferax gibbonsii</name>
    <dbReference type="NCBI Taxonomy" id="35746"/>
    <lineage>
        <taxon>Archaea</taxon>
        <taxon>Methanobacteriati</taxon>
        <taxon>Methanobacteriota</taxon>
        <taxon>Stenosarchaea group</taxon>
        <taxon>Halobacteria</taxon>
        <taxon>Halobacteriales</taxon>
        <taxon>Haloferacaceae</taxon>
        <taxon>Haloferax</taxon>
    </lineage>
</organism>
<feature type="domain" description="DUF7847" evidence="2">
    <location>
        <begin position="1"/>
        <end position="279"/>
    </location>
</feature>
<name>A0A871BDV3_HALGI</name>
<dbReference type="InterPro" id="IPR057169">
    <property type="entry name" value="DUF7847"/>
</dbReference>
<feature type="transmembrane region" description="Helical" evidence="1">
    <location>
        <begin position="19"/>
        <end position="36"/>
    </location>
</feature>
<feature type="transmembrane region" description="Helical" evidence="1">
    <location>
        <begin position="198"/>
        <end position="221"/>
    </location>
</feature>
<protein>
    <recommendedName>
        <fullName evidence="2">DUF7847 domain-containing protein</fullName>
    </recommendedName>
</protein>
<feature type="transmembrane region" description="Helical" evidence="1">
    <location>
        <begin position="99"/>
        <end position="126"/>
    </location>
</feature>
<dbReference type="Proteomes" id="UP000663064">
    <property type="component" value="Chromosome"/>
</dbReference>
<dbReference type="RefSeq" id="WP_193493218.1">
    <property type="nucleotide sequence ID" value="NZ_CP063205.1"/>
</dbReference>
<evidence type="ECO:0000313" key="3">
    <source>
        <dbReference type="EMBL" id="QOS11271.1"/>
    </source>
</evidence>
<accession>A0A871BDV3</accession>
<keyword evidence="1" id="KW-0472">Membrane</keyword>
<sequence length="307" mass="31439">MAAISSLQTALRGIRSNPVLFLAGLALGLVTLPQLATQLAQILIVPTALMAVTFFVTPFVAAGLYGMADEAVDSGGSTSLSTLTDVGREKYVPMLLANIVQLGIVIAFGIVFLIAAVVMAISLGLGGLAAGGGDVSNFALGGGFLVGLAVLGLIGLAYFVVIFLVQFYPVAVVVGDKGAIESFGESYRLVRNNIVPSLGYSVIRFVVGLLISIPVTGFIVFRTFQNVQQVQDAANPAAAQAGLGFSPTEIAAIAAISLATQMVLATFQYVYAVAFFEAHDSGSNGPAGTAGTAGPDIDGDSVIPQFE</sequence>
<dbReference type="GeneID" id="59458788"/>
<evidence type="ECO:0000256" key="1">
    <source>
        <dbReference type="SAM" id="Phobius"/>
    </source>
</evidence>
<dbReference type="EMBL" id="CP063205">
    <property type="protein sequence ID" value="QOS11271.1"/>
    <property type="molecule type" value="Genomic_DNA"/>
</dbReference>
<dbReference type="Pfam" id="PF25231">
    <property type="entry name" value="DUF7847"/>
    <property type="match status" value="1"/>
</dbReference>
<feature type="transmembrane region" description="Helical" evidence="1">
    <location>
        <begin position="138"/>
        <end position="168"/>
    </location>
</feature>
<dbReference type="AlphaFoldDB" id="A0A871BDV3"/>
<keyword evidence="1" id="KW-0812">Transmembrane</keyword>
<proteinExistence type="predicted"/>
<feature type="transmembrane region" description="Helical" evidence="1">
    <location>
        <begin position="43"/>
        <end position="65"/>
    </location>
</feature>